<name>A0AAV4W7K7_9ARAC</name>
<accession>A0AAV4W7K7</accession>
<evidence type="ECO:0000313" key="1">
    <source>
        <dbReference type="EMBL" id="GIY78756.1"/>
    </source>
</evidence>
<gene>
    <name evidence="1" type="ORF">CDAR_117011</name>
</gene>
<organism evidence="1 2">
    <name type="scientific">Caerostris darwini</name>
    <dbReference type="NCBI Taxonomy" id="1538125"/>
    <lineage>
        <taxon>Eukaryota</taxon>
        <taxon>Metazoa</taxon>
        <taxon>Ecdysozoa</taxon>
        <taxon>Arthropoda</taxon>
        <taxon>Chelicerata</taxon>
        <taxon>Arachnida</taxon>
        <taxon>Araneae</taxon>
        <taxon>Araneomorphae</taxon>
        <taxon>Entelegynae</taxon>
        <taxon>Araneoidea</taxon>
        <taxon>Araneidae</taxon>
        <taxon>Caerostris</taxon>
    </lineage>
</organism>
<proteinExistence type="predicted"/>
<comment type="caution">
    <text evidence="1">The sequence shown here is derived from an EMBL/GenBank/DDBJ whole genome shotgun (WGS) entry which is preliminary data.</text>
</comment>
<reference evidence="1 2" key="1">
    <citation type="submission" date="2021-06" db="EMBL/GenBank/DDBJ databases">
        <title>Caerostris darwini draft genome.</title>
        <authorList>
            <person name="Kono N."/>
            <person name="Arakawa K."/>
        </authorList>
    </citation>
    <scope>NUCLEOTIDE SEQUENCE [LARGE SCALE GENOMIC DNA]</scope>
</reference>
<protein>
    <submittedName>
        <fullName evidence="1">Uncharacterized protein</fullName>
    </submittedName>
</protein>
<evidence type="ECO:0000313" key="2">
    <source>
        <dbReference type="Proteomes" id="UP001054837"/>
    </source>
</evidence>
<dbReference type="AlphaFoldDB" id="A0AAV4W7K7"/>
<dbReference type="Proteomes" id="UP001054837">
    <property type="component" value="Unassembled WGS sequence"/>
</dbReference>
<dbReference type="EMBL" id="BPLQ01014270">
    <property type="protein sequence ID" value="GIY78756.1"/>
    <property type="molecule type" value="Genomic_DNA"/>
</dbReference>
<keyword evidence="2" id="KW-1185">Reference proteome</keyword>
<sequence>MSPSTAPSVAKWQPCSLGVAGMLRNVKSPRGFVLLEGEKAHFPSGPACHYDGASHDKFPLHPVTGVRWVRTTTELGLSEISSKEFQKKTITQEDIRNGFHFRKIRQLGACHVPLSVSREVNWNRLLASVPLTYQKKGDF</sequence>